<reference evidence="1 2" key="1">
    <citation type="submission" date="2024-01" db="EMBL/GenBank/DDBJ databases">
        <title>Comparative Genomics of Leclercia adecarboxylata Strains Isolated from Several Sources.</title>
        <authorList>
            <person name="Yescas-Zazueta V."/>
            <person name="Balbuena-Alonso M.G."/>
            <person name="Valencia D."/>
            <person name="Mendez-Pfeiffer P.A."/>
            <person name="Ballesteros-Monrreal M.G."/>
            <person name="Rocha-Gracia R.D.C."/>
            <person name="Barrios-Villa E."/>
        </authorList>
    </citation>
    <scope>NUCLEOTIDE SEQUENCE [LARGE SCALE GENOMIC DNA]</scope>
    <source>
        <strain evidence="1 2">33MEM</strain>
    </source>
</reference>
<dbReference type="SUPFAM" id="SSF52309">
    <property type="entry name" value="N-(deoxy)ribosyltransferase-like"/>
    <property type="match status" value="1"/>
</dbReference>
<dbReference type="EMBL" id="JAYMCU010000065">
    <property type="protein sequence ID" value="MEC3938809.1"/>
    <property type="molecule type" value="Genomic_DNA"/>
</dbReference>
<accession>A0ABU6IB60</accession>
<sequence length="284" mass="32560">MANEKKIEDITCGYVMPIARTDGYPESHWKDILTILDSVITELGITKKRIVSDGDTITTIHSRIVNNLNEDDIIICDVSSRNPNVMFELGMRIAFDKPVIIIKDSLTDYCFDSGTIEHLPYPKDLRYGEIQIFKEKLRKKIIKTHEEFIQNGDKGVSPILKNFGSFERKKIKLDKISAEEALIRDIDSIKSSLLNIQMSAPFMMNSLKDIEPEIKINPTMFSRFVKVNVKDFPLEKVDSLTSILDSERLSYELSENGYIKIKTQNPSERERAHQVLAFIRNTSP</sequence>
<comment type="caution">
    <text evidence="1">The sequence shown here is derived from an EMBL/GenBank/DDBJ whole genome shotgun (WGS) entry which is preliminary data.</text>
</comment>
<dbReference type="RefSeq" id="WP_223610551.1">
    <property type="nucleotide sequence ID" value="NZ_CBCYJT010000005.1"/>
</dbReference>
<keyword evidence="2" id="KW-1185">Reference proteome</keyword>
<evidence type="ECO:0000313" key="1">
    <source>
        <dbReference type="EMBL" id="MEC3938809.1"/>
    </source>
</evidence>
<gene>
    <name evidence="1" type="ORF">VOF76_21890</name>
</gene>
<name>A0ABU6IB60_9ENTR</name>
<dbReference type="Proteomes" id="UP001357437">
    <property type="component" value="Unassembled WGS sequence"/>
</dbReference>
<protein>
    <recommendedName>
        <fullName evidence="3">RNA helicase</fullName>
    </recommendedName>
</protein>
<proteinExistence type="predicted"/>
<organism evidence="1 2">
    <name type="scientific">Leclercia adecarboxylata</name>
    <dbReference type="NCBI Taxonomy" id="83655"/>
    <lineage>
        <taxon>Bacteria</taxon>
        <taxon>Pseudomonadati</taxon>
        <taxon>Pseudomonadota</taxon>
        <taxon>Gammaproteobacteria</taxon>
        <taxon>Enterobacterales</taxon>
        <taxon>Enterobacteriaceae</taxon>
        <taxon>Leclercia</taxon>
    </lineage>
</organism>
<evidence type="ECO:0008006" key="3">
    <source>
        <dbReference type="Google" id="ProtNLM"/>
    </source>
</evidence>
<evidence type="ECO:0000313" key="2">
    <source>
        <dbReference type="Proteomes" id="UP001357437"/>
    </source>
</evidence>
<dbReference type="Gene3D" id="3.40.50.450">
    <property type="match status" value="1"/>
</dbReference>